<evidence type="ECO:0000256" key="4">
    <source>
        <dbReference type="ARBA" id="ARBA00022989"/>
    </source>
</evidence>
<sequence>MVFAECGIGAIVLTFNAILLGGEIVFFQALCLLGYCLFPICVSSIVCAIVGNKSGAHSNCYEILGIGTMATPEQIRSAYLRMASKTHPDRGGNAEDFMKVQAAFDTLYHIARQRSSQLVP</sequence>
<keyword evidence="3 6" id="KW-0812">Transmembrane</keyword>
<organism evidence="8 9">
    <name type="scientific">Haematococcus lacustris</name>
    <name type="common">Green alga</name>
    <name type="synonym">Haematococcus pluvialis</name>
    <dbReference type="NCBI Taxonomy" id="44745"/>
    <lineage>
        <taxon>Eukaryota</taxon>
        <taxon>Viridiplantae</taxon>
        <taxon>Chlorophyta</taxon>
        <taxon>core chlorophytes</taxon>
        <taxon>Chlorophyceae</taxon>
        <taxon>CS clade</taxon>
        <taxon>Chlamydomonadales</taxon>
        <taxon>Haematococcaceae</taxon>
        <taxon>Haematococcus</taxon>
    </lineage>
</organism>
<dbReference type="Proteomes" id="UP000485058">
    <property type="component" value="Unassembled WGS sequence"/>
</dbReference>
<dbReference type="GO" id="GO:0000139">
    <property type="term" value="C:Golgi membrane"/>
    <property type="evidence" value="ECO:0007669"/>
    <property type="project" value="UniProtKB-SubCell"/>
</dbReference>
<dbReference type="CDD" id="cd06257">
    <property type="entry name" value="DnaJ"/>
    <property type="match status" value="1"/>
</dbReference>
<gene>
    <name evidence="8" type="ORF">HaLaN_03352</name>
</gene>
<proteinExistence type="inferred from homology"/>
<evidence type="ECO:0000256" key="5">
    <source>
        <dbReference type="ARBA" id="ARBA00023136"/>
    </source>
</evidence>
<dbReference type="EMBL" id="BLLF01000158">
    <property type="protein sequence ID" value="GFH08399.1"/>
    <property type="molecule type" value="Genomic_DNA"/>
</dbReference>
<evidence type="ECO:0000313" key="9">
    <source>
        <dbReference type="Proteomes" id="UP000485058"/>
    </source>
</evidence>
<dbReference type="InterPro" id="IPR001623">
    <property type="entry name" value="DnaJ_domain"/>
</dbReference>
<dbReference type="SMART" id="SM00271">
    <property type="entry name" value="DnaJ"/>
    <property type="match status" value="1"/>
</dbReference>
<comment type="subcellular location">
    <subcellularLocation>
        <location evidence="6">Golgi apparatus membrane</location>
        <topology evidence="6">Multi-pass membrane protein</topology>
    </subcellularLocation>
    <subcellularLocation>
        <location evidence="1">Membrane</location>
        <topology evidence="1">Multi-pass membrane protein</topology>
    </subcellularLocation>
</comment>
<dbReference type="InterPro" id="IPR006977">
    <property type="entry name" value="Yip1_dom"/>
</dbReference>
<dbReference type="SUPFAM" id="SSF46565">
    <property type="entry name" value="Chaperone J-domain"/>
    <property type="match status" value="1"/>
</dbReference>
<evidence type="ECO:0000259" key="7">
    <source>
        <dbReference type="PROSITE" id="PS50076"/>
    </source>
</evidence>
<evidence type="ECO:0000256" key="2">
    <source>
        <dbReference type="ARBA" id="ARBA00010596"/>
    </source>
</evidence>
<dbReference type="PANTHER" id="PTHR44240">
    <property type="entry name" value="DNAJ DOMAIN (PROKARYOTIC HEAT SHOCK PROTEIN)-RELATED"/>
    <property type="match status" value="1"/>
</dbReference>
<dbReference type="AlphaFoldDB" id="A0A699YQG1"/>
<evidence type="ECO:0000256" key="1">
    <source>
        <dbReference type="ARBA" id="ARBA00004141"/>
    </source>
</evidence>
<dbReference type="InterPro" id="IPR036869">
    <property type="entry name" value="J_dom_sf"/>
</dbReference>
<reference evidence="8 9" key="1">
    <citation type="submission" date="2020-02" db="EMBL/GenBank/DDBJ databases">
        <title>Draft genome sequence of Haematococcus lacustris strain NIES-144.</title>
        <authorList>
            <person name="Morimoto D."/>
            <person name="Nakagawa S."/>
            <person name="Yoshida T."/>
            <person name="Sawayama S."/>
        </authorList>
    </citation>
    <scope>NUCLEOTIDE SEQUENCE [LARGE SCALE GENOMIC DNA]</scope>
    <source>
        <strain evidence="8 9">NIES-144</strain>
    </source>
</reference>
<feature type="transmembrane region" description="Helical" evidence="6">
    <location>
        <begin position="32"/>
        <end position="51"/>
    </location>
</feature>
<dbReference type="PROSITE" id="PS50076">
    <property type="entry name" value="DNAJ_2"/>
    <property type="match status" value="1"/>
</dbReference>
<keyword evidence="5 6" id="KW-0472">Membrane</keyword>
<dbReference type="Pfam" id="PF00226">
    <property type="entry name" value="DnaJ"/>
    <property type="match status" value="1"/>
</dbReference>
<feature type="non-terminal residue" evidence="8">
    <location>
        <position position="1"/>
    </location>
</feature>
<dbReference type="InterPro" id="IPR052276">
    <property type="entry name" value="Diphthamide-biosynth_chaperone"/>
</dbReference>
<name>A0A699YQG1_HAELA</name>
<feature type="domain" description="J" evidence="7">
    <location>
        <begin position="59"/>
        <end position="112"/>
    </location>
</feature>
<evidence type="ECO:0000256" key="3">
    <source>
        <dbReference type="ARBA" id="ARBA00022692"/>
    </source>
</evidence>
<evidence type="ECO:0000313" key="8">
    <source>
        <dbReference type="EMBL" id="GFH08399.1"/>
    </source>
</evidence>
<keyword evidence="9" id="KW-1185">Reference proteome</keyword>
<comment type="caution">
    <text evidence="8">The sequence shown here is derived from an EMBL/GenBank/DDBJ whole genome shotgun (WGS) entry which is preliminary data.</text>
</comment>
<protein>
    <recommendedName>
        <fullName evidence="6">Protein YIP</fullName>
    </recommendedName>
</protein>
<accession>A0A699YQG1</accession>
<keyword evidence="4 6" id="KW-1133">Transmembrane helix</keyword>
<dbReference type="PRINTS" id="PR00625">
    <property type="entry name" value="JDOMAIN"/>
</dbReference>
<evidence type="ECO:0000256" key="6">
    <source>
        <dbReference type="RuleBase" id="RU361264"/>
    </source>
</evidence>
<dbReference type="Pfam" id="PF04893">
    <property type="entry name" value="Yip1"/>
    <property type="match status" value="1"/>
</dbReference>
<dbReference type="PANTHER" id="PTHR44240:SF10">
    <property type="entry name" value="J DOMAIN-CONTAINING PROTEIN"/>
    <property type="match status" value="1"/>
</dbReference>
<comment type="similarity">
    <text evidence="2 6">Belongs to the YIP1 family.</text>
</comment>
<feature type="transmembrane region" description="Helical" evidence="6">
    <location>
        <begin position="7"/>
        <end position="26"/>
    </location>
</feature>
<comment type="caution">
    <text evidence="6">Lacks conserved residue(s) required for the propagation of feature annotation.</text>
</comment>
<dbReference type="Gene3D" id="1.10.287.110">
    <property type="entry name" value="DnaJ domain"/>
    <property type="match status" value="1"/>
</dbReference>